<feature type="domain" description="Glyoxalase-like" evidence="1">
    <location>
        <begin position="9"/>
        <end position="110"/>
    </location>
</feature>
<dbReference type="Proteomes" id="UP001611580">
    <property type="component" value="Unassembled WGS sequence"/>
</dbReference>
<accession>A0ABW7XNH2</accession>
<dbReference type="PANTHER" id="PTHR35908">
    <property type="entry name" value="HYPOTHETICAL FUSION PROTEIN"/>
    <property type="match status" value="1"/>
</dbReference>
<feature type="domain" description="Glyoxalase-like" evidence="1">
    <location>
        <begin position="126"/>
        <end position="230"/>
    </location>
</feature>
<dbReference type="Gene3D" id="3.10.180.10">
    <property type="entry name" value="2,3-Dihydroxybiphenyl 1,2-Dioxygenase, domain 1"/>
    <property type="match status" value="2"/>
</dbReference>
<name>A0ABW7XNH2_9MICO</name>
<dbReference type="RefSeq" id="WP_397405912.1">
    <property type="nucleotide sequence ID" value="NZ_JBIRYI010000011.1"/>
</dbReference>
<dbReference type="InterPro" id="IPR029068">
    <property type="entry name" value="Glyas_Bleomycin-R_OHBP_Dase"/>
</dbReference>
<evidence type="ECO:0000313" key="2">
    <source>
        <dbReference type="EMBL" id="MFI2488820.1"/>
    </source>
</evidence>
<comment type="caution">
    <text evidence="2">The sequence shown here is derived from an EMBL/GenBank/DDBJ whole genome shotgun (WGS) entry which is preliminary data.</text>
</comment>
<dbReference type="EMBL" id="JBIRYI010000011">
    <property type="protein sequence ID" value="MFI2488820.1"/>
    <property type="molecule type" value="Genomic_DNA"/>
</dbReference>
<dbReference type="Pfam" id="PF18029">
    <property type="entry name" value="Glyoxalase_6"/>
    <property type="match status" value="2"/>
</dbReference>
<reference evidence="2 3" key="1">
    <citation type="submission" date="2024-10" db="EMBL/GenBank/DDBJ databases">
        <title>The Natural Products Discovery Center: Release of the First 8490 Sequenced Strains for Exploring Actinobacteria Biosynthetic Diversity.</title>
        <authorList>
            <person name="Kalkreuter E."/>
            <person name="Kautsar S.A."/>
            <person name="Yang D."/>
            <person name="Bader C.D."/>
            <person name="Teijaro C.N."/>
            <person name="Fluegel L."/>
            <person name="Davis C.M."/>
            <person name="Simpson J.R."/>
            <person name="Lauterbach L."/>
            <person name="Steele A.D."/>
            <person name="Gui C."/>
            <person name="Meng S."/>
            <person name="Li G."/>
            <person name="Viehrig K."/>
            <person name="Ye F."/>
            <person name="Su P."/>
            <person name="Kiefer A.F."/>
            <person name="Nichols A."/>
            <person name="Cepeda A.J."/>
            <person name="Yan W."/>
            <person name="Fan B."/>
            <person name="Jiang Y."/>
            <person name="Adhikari A."/>
            <person name="Zheng C.-J."/>
            <person name="Schuster L."/>
            <person name="Cowan T.M."/>
            <person name="Smanski M.J."/>
            <person name="Chevrette M.G."/>
            <person name="De Carvalho L.P.S."/>
            <person name="Shen B."/>
        </authorList>
    </citation>
    <scope>NUCLEOTIDE SEQUENCE [LARGE SCALE GENOMIC DNA]</scope>
    <source>
        <strain evidence="2 3">NPDC019481</strain>
    </source>
</reference>
<dbReference type="SUPFAM" id="SSF54593">
    <property type="entry name" value="Glyoxalase/Bleomycin resistance protein/Dihydroxybiphenyl dioxygenase"/>
    <property type="match status" value="2"/>
</dbReference>
<dbReference type="PANTHER" id="PTHR35908:SF1">
    <property type="entry name" value="CONSERVED PROTEIN"/>
    <property type="match status" value="1"/>
</dbReference>
<dbReference type="CDD" id="cd06587">
    <property type="entry name" value="VOC"/>
    <property type="match status" value="1"/>
</dbReference>
<evidence type="ECO:0000259" key="1">
    <source>
        <dbReference type="Pfam" id="PF18029"/>
    </source>
</evidence>
<organism evidence="2 3">
    <name type="scientific">Promicromonospora kroppenstedtii</name>
    <dbReference type="NCBI Taxonomy" id="440482"/>
    <lineage>
        <taxon>Bacteria</taxon>
        <taxon>Bacillati</taxon>
        <taxon>Actinomycetota</taxon>
        <taxon>Actinomycetes</taxon>
        <taxon>Micrococcales</taxon>
        <taxon>Promicromonosporaceae</taxon>
        <taxon>Promicromonospora</taxon>
    </lineage>
</organism>
<gene>
    <name evidence="2" type="ORF">ACH47X_18070</name>
</gene>
<keyword evidence="3" id="KW-1185">Reference proteome</keyword>
<protein>
    <submittedName>
        <fullName evidence="2">VOC family protein</fullName>
    </submittedName>
</protein>
<proteinExistence type="predicted"/>
<sequence>MPDATFKDLVIDATSGSELASFWSAALGLRSEPAGDSAADFLLVDDVAEHRVWINEVPEPRTVKQRVHLDLHATVDELTQLGASVAAEYPDIEQDDWSVLRDPEGGELCAFPQQAATVGRYRLHALVVDAADPAAVSGWWGERLGLEPKRFSERPWYRLESGAGLPAQMLFIPVPEPKTVKNRIHWDVWGETERLLAARATLLTSREDSPDPHVFWDVLADPEGNEFCVFRPDQP</sequence>
<evidence type="ECO:0000313" key="3">
    <source>
        <dbReference type="Proteomes" id="UP001611580"/>
    </source>
</evidence>
<dbReference type="InterPro" id="IPR041581">
    <property type="entry name" value="Glyoxalase_6"/>
</dbReference>